<protein>
    <submittedName>
        <fullName evidence="1">Uncharacterized protein</fullName>
    </submittedName>
</protein>
<gene>
    <name evidence="1" type="ORF">C8F04DRAFT_1233130</name>
</gene>
<dbReference type="Proteomes" id="UP001218188">
    <property type="component" value="Unassembled WGS sequence"/>
</dbReference>
<evidence type="ECO:0000313" key="2">
    <source>
        <dbReference type="Proteomes" id="UP001218188"/>
    </source>
</evidence>
<proteinExistence type="predicted"/>
<accession>A0AAD6SZ18</accession>
<dbReference type="AlphaFoldDB" id="A0AAD6SZ18"/>
<comment type="caution">
    <text evidence="1">The sequence shown here is derived from an EMBL/GenBank/DDBJ whole genome shotgun (WGS) entry which is preliminary data.</text>
</comment>
<organism evidence="1 2">
    <name type="scientific">Mycena alexandri</name>
    <dbReference type="NCBI Taxonomy" id="1745969"/>
    <lineage>
        <taxon>Eukaryota</taxon>
        <taxon>Fungi</taxon>
        <taxon>Dikarya</taxon>
        <taxon>Basidiomycota</taxon>
        <taxon>Agaricomycotina</taxon>
        <taxon>Agaricomycetes</taxon>
        <taxon>Agaricomycetidae</taxon>
        <taxon>Agaricales</taxon>
        <taxon>Marasmiineae</taxon>
        <taxon>Mycenaceae</taxon>
        <taxon>Mycena</taxon>
    </lineage>
</organism>
<name>A0AAD6SZ18_9AGAR</name>
<feature type="non-terminal residue" evidence="1">
    <location>
        <position position="184"/>
    </location>
</feature>
<evidence type="ECO:0000313" key="1">
    <source>
        <dbReference type="EMBL" id="KAJ7036676.1"/>
    </source>
</evidence>
<sequence>MTYMNLLYLSLLSQRVPVLPFFTPTHVKHASTIDFGEVFDIPRLSQAIGHPVLEWWQVKDRDSKVVDPMGCWSIWQAVSSQNKEPHFTSGPQRMHLDISYTVAPTWIKLLPGDEPHARFTSLMALTFPEMRKKSSARPQSPPFWSSSCRRTTRWCALTTCTGWRTPRCVLRRVPPCKESLILVQ</sequence>
<reference evidence="1" key="1">
    <citation type="submission" date="2023-03" db="EMBL/GenBank/DDBJ databases">
        <title>Massive genome expansion in bonnet fungi (Mycena s.s.) driven by repeated elements and novel gene families across ecological guilds.</title>
        <authorList>
            <consortium name="Lawrence Berkeley National Laboratory"/>
            <person name="Harder C.B."/>
            <person name="Miyauchi S."/>
            <person name="Viragh M."/>
            <person name="Kuo A."/>
            <person name="Thoen E."/>
            <person name="Andreopoulos B."/>
            <person name="Lu D."/>
            <person name="Skrede I."/>
            <person name="Drula E."/>
            <person name="Henrissat B."/>
            <person name="Morin E."/>
            <person name="Kohler A."/>
            <person name="Barry K."/>
            <person name="LaButti K."/>
            <person name="Morin E."/>
            <person name="Salamov A."/>
            <person name="Lipzen A."/>
            <person name="Mereny Z."/>
            <person name="Hegedus B."/>
            <person name="Baldrian P."/>
            <person name="Stursova M."/>
            <person name="Weitz H."/>
            <person name="Taylor A."/>
            <person name="Grigoriev I.V."/>
            <person name="Nagy L.G."/>
            <person name="Martin F."/>
            <person name="Kauserud H."/>
        </authorList>
    </citation>
    <scope>NUCLEOTIDE SEQUENCE</scope>
    <source>
        <strain evidence="1">CBHHK200</strain>
    </source>
</reference>
<keyword evidence="2" id="KW-1185">Reference proteome</keyword>
<dbReference type="EMBL" id="JARJCM010000042">
    <property type="protein sequence ID" value="KAJ7036676.1"/>
    <property type="molecule type" value="Genomic_DNA"/>
</dbReference>